<accession>A0A914DFZ7</accession>
<evidence type="ECO:0000313" key="2">
    <source>
        <dbReference type="WBParaSite" id="ACRNAN_scaffold25817.g14127.t1"/>
    </source>
</evidence>
<protein>
    <submittedName>
        <fullName evidence="2">Uncharacterized protein</fullName>
    </submittedName>
</protein>
<proteinExistence type="predicted"/>
<dbReference type="WBParaSite" id="ACRNAN_scaffold25817.g14127.t1">
    <property type="protein sequence ID" value="ACRNAN_scaffold25817.g14127.t1"/>
    <property type="gene ID" value="ACRNAN_scaffold25817.g14127"/>
</dbReference>
<reference evidence="2" key="1">
    <citation type="submission" date="2022-11" db="UniProtKB">
        <authorList>
            <consortium name="WormBaseParasite"/>
        </authorList>
    </citation>
    <scope>IDENTIFICATION</scope>
</reference>
<dbReference type="Proteomes" id="UP000887540">
    <property type="component" value="Unplaced"/>
</dbReference>
<organism evidence="1 2">
    <name type="scientific">Acrobeloides nanus</name>
    <dbReference type="NCBI Taxonomy" id="290746"/>
    <lineage>
        <taxon>Eukaryota</taxon>
        <taxon>Metazoa</taxon>
        <taxon>Ecdysozoa</taxon>
        <taxon>Nematoda</taxon>
        <taxon>Chromadorea</taxon>
        <taxon>Rhabditida</taxon>
        <taxon>Tylenchina</taxon>
        <taxon>Cephalobomorpha</taxon>
        <taxon>Cephaloboidea</taxon>
        <taxon>Cephalobidae</taxon>
        <taxon>Acrobeloides</taxon>
    </lineage>
</organism>
<name>A0A914DFZ7_9BILA</name>
<keyword evidence="1" id="KW-1185">Reference proteome</keyword>
<evidence type="ECO:0000313" key="1">
    <source>
        <dbReference type="Proteomes" id="UP000887540"/>
    </source>
</evidence>
<sequence length="95" mass="11351">MSTSNINVKEHEVATEIVNMLKRLLINPRLVANLETIEEEEEKLNFDQFNTIYVDESEYENKSDEDVKWILVLLWNMFLKNILQKRSTFQDKSSR</sequence>
<dbReference type="AlphaFoldDB" id="A0A914DFZ7"/>